<protein>
    <recommendedName>
        <fullName evidence="4">Cytotoxic translational repressor of toxin-antitoxin stability system</fullName>
    </recommendedName>
</protein>
<keyword evidence="3" id="KW-1185">Reference proteome</keyword>
<gene>
    <name evidence="2" type="ORF">UA74_08665</name>
</gene>
<reference evidence="3" key="1">
    <citation type="submission" date="2016-06" db="EMBL/GenBank/DDBJ databases">
        <title>Complete genome sequence of Actinoalloteichus fjordicus DSM 46855 (=ADI127-17), type strain of the new species Actinoalloteichus fjordicus.</title>
        <authorList>
            <person name="Ruckert C."/>
            <person name="Nouioui I."/>
            <person name="Willmese J."/>
            <person name="van Wezel G."/>
            <person name="Klenk H.-P."/>
            <person name="Kalinowski J."/>
            <person name="Zotchev S.B."/>
        </authorList>
    </citation>
    <scope>NUCLEOTIDE SEQUENCE [LARGE SCALE GENOMIC DNA]</scope>
    <source>
        <strain evidence="3">ADI127-7</strain>
    </source>
</reference>
<dbReference type="KEGG" id="acad:UA74_08665"/>
<name>A0AAC9L9Y6_9PSEU</name>
<dbReference type="EMBL" id="CP016076">
    <property type="protein sequence ID" value="APU13797.1"/>
    <property type="molecule type" value="Genomic_DNA"/>
</dbReference>
<evidence type="ECO:0000256" key="1">
    <source>
        <dbReference type="SAM" id="MobiDB-lite"/>
    </source>
</evidence>
<dbReference type="Proteomes" id="UP000185511">
    <property type="component" value="Chromosome"/>
</dbReference>
<proteinExistence type="predicted"/>
<dbReference type="AlphaFoldDB" id="A0AAC9L9Y6"/>
<feature type="region of interest" description="Disordered" evidence="1">
    <location>
        <begin position="116"/>
        <end position="156"/>
    </location>
</feature>
<evidence type="ECO:0000313" key="2">
    <source>
        <dbReference type="EMBL" id="APU13797.1"/>
    </source>
</evidence>
<sequence>MTSWPQPTRKDHETFCQVEEWRRVRDARGRTGTHHVTFELDLLDGRILRARSSHPVDRSGYGQSSWRHVLRDQLEVDEAEFWPCVHDGVRPARGTPEPPTETLPADLVHLLTHVSASTSPRSSGCPRTRPRPGFRAIGRRDPDRRLRPDTGTGASASPRRACRAVFVCLLEPRLRDVCTGLLAGHCRVPQLEGSRSPHLVTTADACLSAATAVRTPVSVPLVSAGPAHRPE</sequence>
<evidence type="ECO:0008006" key="4">
    <source>
        <dbReference type="Google" id="ProtNLM"/>
    </source>
</evidence>
<accession>A0AAC9L9Y6</accession>
<feature type="compositionally biased region" description="Basic and acidic residues" evidence="1">
    <location>
        <begin position="138"/>
        <end position="148"/>
    </location>
</feature>
<organism evidence="2 3">
    <name type="scientific">Actinoalloteichus fjordicus</name>
    <dbReference type="NCBI Taxonomy" id="1612552"/>
    <lineage>
        <taxon>Bacteria</taxon>
        <taxon>Bacillati</taxon>
        <taxon>Actinomycetota</taxon>
        <taxon>Actinomycetes</taxon>
        <taxon>Pseudonocardiales</taxon>
        <taxon>Pseudonocardiaceae</taxon>
        <taxon>Actinoalloteichus</taxon>
    </lineage>
</organism>
<evidence type="ECO:0000313" key="3">
    <source>
        <dbReference type="Proteomes" id="UP000185511"/>
    </source>
</evidence>